<gene>
    <name evidence="2" type="ORF">B0I29_13227</name>
</gene>
<sequence length="778" mass="83408">MSESTAVIERVPAPAPAEVKAERTTDLLRVLPWLVVVAVLLGLLTWSNTPGVETLRYAVYWPLGVLVPGVLVYRALRGSRGNLPEDIGFGATAGIAVQLIGWAIFVSLGIGGVLWVWPLLVIAVFAAVPGLRRHWRIEDPQPLPLAWSWAIAAIAVLAVAVLGLGEWATNPLPPVTHSLFGDIYYHWANAAQLSHTIFPTQPQMAGEPLKYHWFSDAFRASATMISGAELATVMLRLWAGPIVITTVLVIAGLARQASRVWWAGPVAAFVAVALPLASIWPEFSSWPVTVEPWYSPTLTFSIPFVTVVAALLVDMARGVPLKKRGWALFGMLLVVATASKSSSLPVLLGGIMLGGLALWVITRQLPKMMLGALGAAALVLALTVPFLAGGGSGAGIQFGATFSFKGQYIWVVGKDHIPGTGGILPEQMFHVPWGLKLILPALVVCFVISQLGRVLGFAALLRRDIRKDAAAWVLAGIGIAGWAGALLVNHTANGELYFVYSAIPAQAALTAWLLTAVAPRKAYLPIAGGLLAGALTGALLYRFGPGLDGPWQDHWRYNLGRPVIVLLIVLAIGAGLWWLHRRRWPAMVGTGLAVLVAAGIGLGWDTTWRGVSGQAEQAFNGTTPSAGKKGDFWVTQNEMRAAAWLADNAPAEDYVATNVHCEMVKTDADCTNRSFWVSALTEHAVVLEGWAYQPATQSAHGESGIPYFKAASPEPERQRINDAAFSAPTASGLAELRDRYKAKWLYADKRASPVSPELANLATERFRAGDVIVYQLPG</sequence>
<feature type="transmembrane region" description="Helical" evidence="1">
    <location>
        <begin position="260"/>
        <end position="281"/>
    </location>
</feature>
<feature type="transmembrane region" description="Helical" evidence="1">
    <location>
        <begin position="497"/>
        <end position="515"/>
    </location>
</feature>
<feature type="transmembrane region" description="Helical" evidence="1">
    <location>
        <begin position="437"/>
        <end position="460"/>
    </location>
</feature>
<feature type="transmembrane region" description="Helical" evidence="1">
    <location>
        <begin position="563"/>
        <end position="579"/>
    </location>
</feature>
<keyword evidence="3" id="KW-1185">Reference proteome</keyword>
<evidence type="ECO:0000256" key="1">
    <source>
        <dbReference type="SAM" id="Phobius"/>
    </source>
</evidence>
<keyword evidence="1" id="KW-0812">Transmembrane</keyword>
<reference evidence="2 3" key="1">
    <citation type="submission" date="2018-06" db="EMBL/GenBank/DDBJ databases">
        <title>Genomic Encyclopedia of Type Strains, Phase III (KMG-III): the genomes of soil and plant-associated and newly described type strains.</title>
        <authorList>
            <person name="Whitman W."/>
        </authorList>
    </citation>
    <scope>NUCLEOTIDE SEQUENCE [LARGE SCALE GENOMIC DNA]</scope>
    <source>
        <strain evidence="2 3">CGMCC 4.7090</strain>
    </source>
</reference>
<feature type="transmembrane region" description="Helical" evidence="1">
    <location>
        <begin position="369"/>
        <end position="388"/>
    </location>
</feature>
<feature type="transmembrane region" description="Helical" evidence="1">
    <location>
        <begin position="293"/>
        <end position="313"/>
    </location>
</feature>
<comment type="caution">
    <text evidence="2">The sequence shown here is derived from an EMBL/GenBank/DDBJ whole genome shotgun (WGS) entry which is preliminary data.</text>
</comment>
<feature type="transmembrane region" description="Helical" evidence="1">
    <location>
        <begin position="27"/>
        <end position="46"/>
    </location>
</feature>
<feature type="transmembrane region" description="Helical" evidence="1">
    <location>
        <begin position="586"/>
        <end position="604"/>
    </location>
</feature>
<evidence type="ECO:0000313" key="2">
    <source>
        <dbReference type="EMBL" id="RAK25565.1"/>
    </source>
</evidence>
<keyword evidence="1" id="KW-1133">Transmembrane helix</keyword>
<feature type="transmembrane region" description="Helical" evidence="1">
    <location>
        <begin position="233"/>
        <end position="253"/>
    </location>
</feature>
<feature type="transmembrane region" description="Helical" evidence="1">
    <location>
        <begin position="346"/>
        <end position="362"/>
    </location>
</feature>
<protein>
    <recommendedName>
        <fullName evidence="4">4-amino-4-deoxy-L-arabinose transferase-like glycosyltransferase</fullName>
    </recommendedName>
</protein>
<dbReference type="EMBL" id="QLMJ01000032">
    <property type="protein sequence ID" value="RAK25565.1"/>
    <property type="molecule type" value="Genomic_DNA"/>
</dbReference>
<dbReference type="OrthoDB" id="3328598at2"/>
<feature type="transmembrane region" description="Helical" evidence="1">
    <location>
        <begin position="143"/>
        <end position="164"/>
    </location>
</feature>
<feature type="transmembrane region" description="Helical" evidence="1">
    <location>
        <begin position="88"/>
        <end position="108"/>
    </location>
</feature>
<feature type="transmembrane region" description="Helical" evidence="1">
    <location>
        <begin position="114"/>
        <end position="131"/>
    </location>
</feature>
<name>A0A327YWM9_9ACTN</name>
<evidence type="ECO:0008006" key="4">
    <source>
        <dbReference type="Google" id="ProtNLM"/>
    </source>
</evidence>
<feature type="transmembrane region" description="Helical" evidence="1">
    <location>
        <begin position="522"/>
        <end position="543"/>
    </location>
</feature>
<dbReference type="RefSeq" id="WP_111655098.1">
    <property type="nucleotide sequence ID" value="NZ_JACHWI010000002.1"/>
</dbReference>
<dbReference type="Proteomes" id="UP000249341">
    <property type="component" value="Unassembled WGS sequence"/>
</dbReference>
<feature type="transmembrane region" description="Helical" evidence="1">
    <location>
        <begin position="472"/>
        <end position="491"/>
    </location>
</feature>
<organism evidence="2 3">
    <name type="scientific">Actinoplanes lutulentus</name>
    <dbReference type="NCBI Taxonomy" id="1287878"/>
    <lineage>
        <taxon>Bacteria</taxon>
        <taxon>Bacillati</taxon>
        <taxon>Actinomycetota</taxon>
        <taxon>Actinomycetes</taxon>
        <taxon>Micromonosporales</taxon>
        <taxon>Micromonosporaceae</taxon>
        <taxon>Actinoplanes</taxon>
    </lineage>
</organism>
<accession>A0A327YWM9</accession>
<feature type="transmembrane region" description="Helical" evidence="1">
    <location>
        <begin position="325"/>
        <end position="340"/>
    </location>
</feature>
<proteinExistence type="predicted"/>
<keyword evidence="1" id="KW-0472">Membrane</keyword>
<evidence type="ECO:0000313" key="3">
    <source>
        <dbReference type="Proteomes" id="UP000249341"/>
    </source>
</evidence>
<dbReference type="AlphaFoldDB" id="A0A327YWM9"/>
<feature type="transmembrane region" description="Helical" evidence="1">
    <location>
        <begin position="58"/>
        <end position="76"/>
    </location>
</feature>